<evidence type="ECO:0000256" key="5">
    <source>
        <dbReference type="ARBA" id="ARBA00022989"/>
    </source>
</evidence>
<feature type="transmembrane region" description="Helical" evidence="7">
    <location>
        <begin position="135"/>
        <end position="160"/>
    </location>
</feature>
<dbReference type="EMBL" id="FLUQ01000001">
    <property type="protein sequence ID" value="SBV95743.1"/>
    <property type="molecule type" value="Genomic_DNA"/>
</dbReference>
<keyword evidence="2" id="KW-1003">Cell membrane</keyword>
<sequence length="423" mass="44891">MIWIVLLFGVFLFGVPISFGLGFTTLVGLLGTDLPLEILAQRMFVGVDNFTYIAIPLFILAGNLMAIGGISRRITDFSLTVVGHMAGGLGMVVIVASMIFAAVTGSAIAATAAIGGVLMYELTRSGYSAPYSATLVAVSGSIGPIIPPSIPLVIYGVIVSSSIAKLFMGGLVPGLLMGFMLMLFNYFISKKRGYVGRAYRCSFQEMLAGLKDAILALVMPFIIIGGIVTGVFTPTESAATAVAYAFAVGGLVYRELTWKSIWEAIVDAAIMNGIILTVLMTASLFIWFMTVKMIPQEVTAMLTTFITSKWGALLMMNVVLLVAGTFIDTISALTIFVPLFLPLVKAFDIDLIHFGVVVTVNLTIGMCTPPLGVCLFVAAGIAKISLREMLKDLGIMLLPLLIVLGLITYIPALVTGIPDLLGL</sequence>
<feature type="transmembrane region" description="Helical" evidence="7">
    <location>
        <begin position="238"/>
        <end position="256"/>
    </location>
</feature>
<organism evidence="9">
    <name type="scientific">uncultured delta proteobacterium</name>
    <dbReference type="NCBI Taxonomy" id="34034"/>
    <lineage>
        <taxon>Bacteria</taxon>
        <taxon>Deltaproteobacteria</taxon>
        <taxon>environmental samples</taxon>
    </lineage>
</organism>
<evidence type="ECO:0000256" key="4">
    <source>
        <dbReference type="ARBA" id="ARBA00022692"/>
    </source>
</evidence>
<dbReference type="Pfam" id="PF06808">
    <property type="entry name" value="DctM"/>
    <property type="match status" value="1"/>
</dbReference>
<feature type="transmembrane region" description="Helical" evidence="7">
    <location>
        <begin position="319"/>
        <end position="340"/>
    </location>
</feature>
<evidence type="ECO:0000259" key="8">
    <source>
        <dbReference type="Pfam" id="PF06808"/>
    </source>
</evidence>
<evidence type="ECO:0000313" key="9">
    <source>
        <dbReference type="EMBL" id="SBV95743.1"/>
    </source>
</evidence>
<feature type="domain" description="TRAP C4-dicarboxylate transport system permease DctM subunit" evidence="8">
    <location>
        <begin position="4"/>
        <end position="413"/>
    </location>
</feature>
<accession>A0A212J8H0</accession>
<dbReference type="PANTHER" id="PTHR33362:SF3">
    <property type="entry name" value="SIALIC ACID TRAP TRANSPORTER PERMEASE PROTEIN SIAT"/>
    <property type="match status" value="1"/>
</dbReference>
<keyword evidence="5 7" id="KW-1133">Transmembrane helix</keyword>
<protein>
    <submittedName>
        <fullName evidence="9">TRAP transporter, DctM subunit</fullName>
    </submittedName>
</protein>
<comment type="subcellular location">
    <subcellularLocation>
        <location evidence="1">Cell inner membrane</location>
        <topology evidence="1">Multi-pass membrane protein</topology>
    </subcellularLocation>
</comment>
<feature type="transmembrane region" description="Helical" evidence="7">
    <location>
        <begin position="393"/>
        <end position="414"/>
    </location>
</feature>
<dbReference type="PANTHER" id="PTHR33362">
    <property type="entry name" value="SIALIC ACID TRAP TRANSPORTER PERMEASE PROTEIN SIAT-RELATED"/>
    <property type="match status" value="1"/>
</dbReference>
<keyword evidence="6 7" id="KW-0472">Membrane</keyword>
<evidence type="ECO:0000256" key="1">
    <source>
        <dbReference type="ARBA" id="ARBA00004429"/>
    </source>
</evidence>
<proteinExistence type="predicted"/>
<feature type="transmembrane region" description="Helical" evidence="7">
    <location>
        <begin position="209"/>
        <end position="232"/>
    </location>
</feature>
<evidence type="ECO:0000256" key="2">
    <source>
        <dbReference type="ARBA" id="ARBA00022475"/>
    </source>
</evidence>
<reference evidence="9" key="1">
    <citation type="submission" date="2016-04" db="EMBL/GenBank/DDBJ databases">
        <authorList>
            <person name="Evans L.H."/>
            <person name="Alamgir A."/>
            <person name="Owens N."/>
            <person name="Weber N.D."/>
            <person name="Virtaneva K."/>
            <person name="Barbian K."/>
            <person name="Babar A."/>
            <person name="Rosenke K."/>
        </authorList>
    </citation>
    <scope>NUCLEOTIDE SEQUENCE</scope>
    <source>
        <strain evidence="9">86</strain>
    </source>
</reference>
<dbReference type="NCBIfam" id="TIGR00786">
    <property type="entry name" value="dctM"/>
    <property type="match status" value="1"/>
</dbReference>
<feature type="transmembrane region" description="Helical" evidence="7">
    <location>
        <begin position="166"/>
        <end position="188"/>
    </location>
</feature>
<feature type="transmembrane region" description="Helical" evidence="7">
    <location>
        <begin position="268"/>
        <end position="288"/>
    </location>
</feature>
<dbReference type="AlphaFoldDB" id="A0A212J8H0"/>
<dbReference type="InterPro" id="IPR010656">
    <property type="entry name" value="DctM"/>
</dbReference>
<feature type="transmembrane region" description="Helical" evidence="7">
    <location>
        <begin position="352"/>
        <end position="381"/>
    </location>
</feature>
<dbReference type="GO" id="GO:0022857">
    <property type="term" value="F:transmembrane transporter activity"/>
    <property type="evidence" value="ECO:0007669"/>
    <property type="project" value="TreeGrafter"/>
</dbReference>
<keyword evidence="4 7" id="KW-0812">Transmembrane</keyword>
<keyword evidence="3" id="KW-0997">Cell inner membrane</keyword>
<evidence type="ECO:0000256" key="6">
    <source>
        <dbReference type="ARBA" id="ARBA00023136"/>
    </source>
</evidence>
<dbReference type="PIRSF" id="PIRSF006066">
    <property type="entry name" value="HI0050"/>
    <property type="match status" value="1"/>
</dbReference>
<evidence type="ECO:0000256" key="7">
    <source>
        <dbReference type="SAM" id="Phobius"/>
    </source>
</evidence>
<dbReference type="InterPro" id="IPR004681">
    <property type="entry name" value="TRAP_DctM"/>
</dbReference>
<evidence type="ECO:0000256" key="3">
    <source>
        <dbReference type="ARBA" id="ARBA00022519"/>
    </source>
</evidence>
<name>A0A212J8H0_9DELT</name>
<feature type="transmembrane region" description="Helical" evidence="7">
    <location>
        <begin position="50"/>
        <end position="70"/>
    </location>
</feature>
<gene>
    <name evidence="9" type="ORF">KL86DPRO_10923</name>
</gene>
<dbReference type="GO" id="GO:0005886">
    <property type="term" value="C:plasma membrane"/>
    <property type="evidence" value="ECO:0007669"/>
    <property type="project" value="UniProtKB-SubCell"/>
</dbReference>